<dbReference type="Proteomes" id="UP000282184">
    <property type="component" value="Unassembled WGS sequence"/>
</dbReference>
<feature type="modified residue" description="4-aspartylphosphate" evidence="1">
    <location>
        <position position="56"/>
    </location>
</feature>
<feature type="domain" description="Response regulatory" evidence="2">
    <location>
        <begin position="5"/>
        <end position="122"/>
    </location>
</feature>
<dbReference type="InterPro" id="IPR007492">
    <property type="entry name" value="LytTR_DNA-bd_dom"/>
</dbReference>
<dbReference type="PROSITE" id="PS50930">
    <property type="entry name" value="HTH_LYTTR"/>
    <property type="match status" value="1"/>
</dbReference>
<dbReference type="InterPro" id="IPR011006">
    <property type="entry name" value="CheY-like_superfamily"/>
</dbReference>
<dbReference type="PANTHER" id="PTHR37299">
    <property type="entry name" value="TRANSCRIPTIONAL REGULATOR-RELATED"/>
    <property type="match status" value="1"/>
</dbReference>
<reference evidence="4 5" key="1">
    <citation type="submission" date="2018-12" db="EMBL/GenBank/DDBJ databases">
        <title>Hymenobacter gummosus sp. nov., isolated from a spring.</title>
        <authorList>
            <person name="Nie L."/>
        </authorList>
    </citation>
    <scope>NUCLEOTIDE SEQUENCE [LARGE SCALE GENOMIC DNA]</scope>
    <source>
        <strain evidence="4 5">KCTC 52166</strain>
    </source>
</reference>
<feature type="domain" description="HTH LytTR-type" evidence="3">
    <location>
        <begin position="140"/>
        <end position="210"/>
    </location>
</feature>
<dbReference type="GO" id="GO:0003677">
    <property type="term" value="F:DNA binding"/>
    <property type="evidence" value="ECO:0007669"/>
    <property type="project" value="InterPro"/>
</dbReference>
<dbReference type="SMART" id="SM00850">
    <property type="entry name" value="LytTR"/>
    <property type="match status" value="1"/>
</dbReference>
<evidence type="ECO:0000259" key="2">
    <source>
        <dbReference type="PROSITE" id="PS50110"/>
    </source>
</evidence>
<dbReference type="AlphaFoldDB" id="A0A3S0HJ54"/>
<comment type="caution">
    <text evidence="4">The sequence shown here is derived from an EMBL/GenBank/DDBJ whole genome shotgun (WGS) entry which is preliminary data.</text>
</comment>
<dbReference type="SMART" id="SM00448">
    <property type="entry name" value="REC"/>
    <property type="match status" value="1"/>
</dbReference>
<dbReference type="InterPro" id="IPR001789">
    <property type="entry name" value="Sig_transdc_resp-reg_receiver"/>
</dbReference>
<dbReference type="Pfam" id="PF04397">
    <property type="entry name" value="LytTR"/>
    <property type="match status" value="1"/>
</dbReference>
<sequence length="244" mass="27420">MQPLSCLAVDDEPLALSHICGHIERTPFLRLAGRYTNALEALHALRAQPVDLLFLDIHMPELTGLELARLLEPAGVTGTAPRIVFTTAFQQYALDGYKLDALDYLLKPFGYEEFMRVALKAQRYAAPPAPVPAAEAADSFILKVESQLVKVRFADILYIEGLRDYARVHRRGELKPLMALSSLRALEERLPAEQFMRIHRSFIVNLSCIEAVSRLSVQIGATHVPIGMQYKDEFGEFLKTWLAE</sequence>
<dbReference type="EMBL" id="RXOF01000022">
    <property type="protein sequence ID" value="RTQ45114.1"/>
    <property type="molecule type" value="Genomic_DNA"/>
</dbReference>
<keyword evidence="5" id="KW-1185">Reference proteome</keyword>
<dbReference type="OrthoDB" id="1646880at2"/>
<accession>A0A3S0HJ54</accession>
<evidence type="ECO:0000256" key="1">
    <source>
        <dbReference type="PROSITE-ProRule" id="PRU00169"/>
    </source>
</evidence>
<dbReference type="PANTHER" id="PTHR37299:SF1">
    <property type="entry name" value="STAGE 0 SPORULATION PROTEIN A HOMOLOG"/>
    <property type="match status" value="1"/>
</dbReference>
<proteinExistence type="predicted"/>
<dbReference type="SUPFAM" id="SSF52172">
    <property type="entry name" value="CheY-like"/>
    <property type="match status" value="1"/>
</dbReference>
<protein>
    <submittedName>
        <fullName evidence="4">Response regulator transcription factor</fullName>
    </submittedName>
</protein>
<dbReference type="RefSeq" id="WP_126696228.1">
    <property type="nucleotide sequence ID" value="NZ_RXOF01000022.1"/>
</dbReference>
<gene>
    <name evidence="4" type="ORF">EJV47_26450</name>
</gene>
<dbReference type="Gene3D" id="3.40.50.2300">
    <property type="match status" value="1"/>
</dbReference>
<dbReference type="InterPro" id="IPR046947">
    <property type="entry name" value="LytR-like"/>
</dbReference>
<dbReference type="Gene3D" id="2.40.50.1020">
    <property type="entry name" value="LytTr DNA-binding domain"/>
    <property type="match status" value="1"/>
</dbReference>
<dbReference type="PROSITE" id="PS50110">
    <property type="entry name" value="RESPONSE_REGULATORY"/>
    <property type="match status" value="1"/>
</dbReference>
<evidence type="ECO:0000313" key="5">
    <source>
        <dbReference type="Proteomes" id="UP000282184"/>
    </source>
</evidence>
<evidence type="ECO:0000313" key="4">
    <source>
        <dbReference type="EMBL" id="RTQ45114.1"/>
    </source>
</evidence>
<name>A0A3S0HJ54_9BACT</name>
<organism evidence="4 5">
    <name type="scientific">Hymenobacter gummosus</name>
    <dbReference type="NCBI Taxonomy" id="1776032"/>
    <lineage>
        <taxon>Bacteria</taxon>
        <taxon>Pseudomonadati</taxon>
        <taxon>Bacteroidota</taxon>
        <taxon>Cytophagia</taxon>
        <taxon>Cytophagales</taxon>
        <taxon>Hymenobacteraceae</taxon>
        <taxon>Hymenobacter</taxon>
    </lineage>
</organism>
<dbReference type="Pfam" id="PF00072">
    <property type="entry name" value="Response_reg"/>
    <property type="match status" value="1"/>
</dbReference>
<evidence type="ECO:0000259" key="3">
    <source>
        <dbReference type="PROSITE" id="PS50930"/>
    </source>
</evidence>
<keyword evidence="1" id="KW-0597">Phosphoprotein</keyword>
<dbReference type="GO" id="GO:0000156">
    <property type="term" value="F:phosphorelay response regulator activity"/>
    <property type="evidence" value="ECO:0007669"/>
    <property type="project" value="InterPro"/>
</dbReference>